<evidence type="ECO:0000256" key="3">
    <source>
        <dbReference type="ARBA" id="ARBA00023125"/>
    </source>
</evidence>
<dbReference type="GO" id="GO:0000160">
    <property type="term" value="P:phosphorelay signal transduction system"/>
    <property type="evidence" value="ECO:0007669"/>
    <property type="project" value="InterPro"/>
</dbReference>
<reference evidence="8 9" key="1">
    <citation type="journal article" date="2015" name="Genome Announc.">
        <title>Expanding the biotechnology potential of lactobacilli through comparative genomics of 213 strains and associated genera.</title>
        <authorList>
            <person name="Sun Z."/>
            <person name="Harris H.M."/>
            <person name="McCann A."/>
            <person name="Guo C."/>
            <person name="Argimon S."/>
            <person name="Zhang W."/>
            <person name="Yang X."/>
            <person name="Jeffery I.B."/>
            <person name="Cooney J.C."/>
            <person name="Kagawa T.F."/>
            <person name="Liu W."/>
            <person name="Song Y."/>
            <person name="Salvetti E."/>
            <person name="Wrobel A."/>
            <person name="Rasinkangas P."/>
            <person name="Parkhill J."/>
            <person name="Rea M.C."/>
            <person name="O'Sullivan O."/>
            <person name="Ritari J."/>
            <person name="Douillard F.P."/>
            <person name="Paul Ross R."/>
            <person name="Yang R."/>
            <person name="Briner A.E."/>
            <person name="Felis G.E."/>
            <person name="de Vos W.M."/>
            <person name="Barrangou R."/>
            <person name="Klaenhammer T.R."/>
            <person name="Caufield P.W."/>
            <person name="Cui Y."/>
            <person name="Zhang H."/>
            <person name="O'Toole P.W."/>
        </authorList>
    </citation>
    <scope>NUCLEOTIDE SEQUENCE [LARGE SCALE GENOMIC DNA]</scope>
    <source>
        <strain evidence="8 9">DSM 20515</strain>
    </source>
</reference>
<name>A0A0R2BC96_SECCO</name>
<dbReference type="PROSITE" id="PS50110">
    <property type="entry name" value="RESPONSE_REGULATORY"/>
    <property type="match status" value="1"/>
</dbReference>
<feature type="domain" description="HTH luxR-type" evidence="6">
    <location>
        <begin position="143"/>
        <end position="208"/>
    </location>
</feature>
<dbReference type="InterPro" id="IPR039420">
    <property type="entry name" value="WalR-like"/>
</dbReference>
<dbReference type="AlphaFoldDB" id="A0A0R2BC96"/>
<dbReference type="CDD" id="cd17535">
    <property type="entry name" value="REC_NarL-like"/>
    <property type="match status" value="1"/>
</dbReference>
<dbReference type="InterPro" id="IPR001789">
    <property type="entry name" value="Sig_transdc_resp-reg_receiver"/>
</dbReference>
<dbReference type="InterPro" id="IPR000792">
    <property type="entry name" value="Tscrpt_reg_LuxR_C"/>
</dbReference>
<dbReference type="STRING" id="33960.TY91_07455"/>
<dbReference type="InterPro" id="IPR016032">
    <property type="entry name" value="Sig_transdc_resp-reg_C-effctor"/>
</dbReference>
<dbReference type="RefSeq" id="WP_056996179.1">
    <property type="nucleotide sequence ID" value="NZ_AYYR01000013.1"/>
</dbReference>
<evidence type="ECO:0000256" key="2">
    <source>
        <dbReference type="ARBA" id="ARBA00023015"/>
    </source>
</evidence>
<dbReference type="PANTHER" id="PTHR43214">
    <property type="entry name" value="TWO-COMPONENT RESPONSE REGULATOR"/>
    <property type="match status" value="1"/>
</dbReference>
<evidence type="ECO:0000313" key="8">
    <source>
        <dbReference type="EMBL" id="KRM77215.1"/>
    </source>
</evidence>
<dbReference type="GO" id="GO:0006355">
    <property type="term" value="P:regulation of DNA-templated transcription"/>
    <property type="evidence" value="ECO:0007669"/>
    <property type="project" value="InterPro"/>
</dbReference>
<dbReference type="PROSITE" id="PS50043">
    <property type="entry name" value="HTH_LUXR_2"/>
    <property type="match status" value="1"/>
</dbReference>
<dbReference type="PATRIC" id="fig|1423733.4.peg.482"/>
<evidence type="ECO:0000259" key="7">
    <source>
        <dbReference type="PROSITE" id="PS50110"/>
    </source>
</evidence>
<evidence type="ECO:0000256" key="5">
    <source>
        <dbReference type="PROSITE-ProRule" id="PRU00169"/>
    </source>
</evidence>
<dbReference type="GO" id="GO:0003677">
    <property type="term" value="F:DNA binding"/>
    <property type="evidence" value="ECO:0007669"/>
    <property type="project" value="UniProtKB-KW"/>
</dbReference>
<dbReference type="PANTHER" id="PTHR43214:SF37">
    <property type="entry name" value="TRANSCRIPTIONAL REGULATORY PROTEIN YDFI"/>
    <property type="match status" value="1"/>
</dbReference>
<protein>
    <submittedName>
        <fullName evidence="8">Two-component response regulator</fullName>
    </submittedName>
</protein>
<evidence type="ECO:0000256" key="4">
    <source>
        <dbReference type="ARBA" id="ARBA00023163"/>
    </source>
</evidence>
<dbReference type="SUPFAM" id="SSF46894">
    <property type="entry name" value="C-terminal effector domain of the bipartite response regulators"/>
    <property type="match status" value="1"/>
</dbReference>
<evidence type="ECO:0000259" key="6">
    <source>
        <dbReference type="PROSITE" id="PS50043"/>
    </source>
</evidence>
<keyword evidence="1 5" id="KW-0597">Phosphoprotein</keyword>
<dbReference type="SUPFAM" id="SSF52172">
    <property type="entry name" value="CheY-like"/>
    <property type="match status" value="1"/>
</dbReference>
<accession>A0A0R2BC96</accession>
<comment type="caution">
    <text evidence="8">The sequence shown here is derived from an EMBL/GenBank/DDBJ whole genome shotgun (WGS) entry which is preliminary data.</text>
</comment>
<dbReference type="EMBL" id="AYYR01000013">
    <property type="protein sequence ID" value="KRM77215.1"/>
    <property type="molecule type" value="Genomic_DNA"/>
</dbReference>
<dbReference type="Pfam" id="PF00072">
    <property type="entry name" value="Response_reg"/>
    <property type="match status" value="1"/>
</dbReference>
<dbReference type="Pfam" id="PF00196">
    <property type="entry name" value="GerE"/>
    <property type="match status" value="1"/>
</dbReference>
<evidence type="ECO:0000313" key="9">
    <source>
        <dbReference type="Proteomes" id="UP000051845"/>
    </source>
</evidence>
<keyword evidence="4" id="KW-0804">Transcription</keyword>
<gene>
    <name evidence="8" type="ORF">FC82_GL000459</name>
</gene>
<proteinExistence type="predicted"/>
<dbReference type="InterPro" id="IPR058245">
    <property type="entry name" value="NreC/VraR/RcsB-like_REC"/>
</dbReference>
<dbReference type="SMART" id="SM00421">
    <property type="entry name" value="HTH_LUXR"/>
    <property type="match status" value="1"/>
</dbReference>
<keyword evidence="2" id="KW-0805">Transcription regulation</keyword>
<dbReference type="CDD" id="cd06170">
    <property type="entry name" value="LuxR_C_like"/>
    <property type="match status" value="1"/>
</dbReference>
<dbReference type="InterPro" id="IPR011006">
    <property type="entry name" value="CheY-like_superfamily"/>
</dbReference>
<feature type="modified residue" description="4-aspartylphosphate" evidence="5">
    <location>
        <position position="59"/>
    </location>
</feature>
<feature type="domain" description="Response regulatory" evidence="7">
    <location>
        <begin position="6"/>
        <end position="121"/>
    </location>
</feature>
<organism evidence="8 9">
    <name type="scientific">Secundilactobacillus collinoides DSM 20515 = JCM 1123</name>
    <dbReference type="NCBI Taxonomy" id="1423733"/>
    <lineage>
        <taxon>Bacteria</taxon>
        <taxon>Bacillati</taxon>
        <taxon>Bacillota</taxon>
        <taxon>Bacilli</taxon>
        <taxon>Lactobacillales</taxon>
        <taxon>Lactobacillaceae</taxon>
        <taxon>Secundilactobacillus</taxon>
    </lineage>
</organism>
<evidence type="ECO:0000256" key="1">
    <source>
        <dbReference type="ARBA" id="ARBA00022553"/>
    </source>
</evidence>
<keyword evidence="3" id="KW-0238">DNA-binding</keyword>
<dbReference type="Gene3D" id="3.40.50.2300">
    <property type="match status" value="1"/>
</dbReference>
<dbReference type="SMART" id="SM00448">
    <property type="entry name" value="REC"/>
    <property type="match status" value="1"/>
</dbReference>
<dbReference type="Proteomes" id="UP000051845">
    <property type="component" value="Unassembled WGS sequence"/>
</dbReference>
<sequence>MIKKGTVMIIDDQPIVRDGLAYFIGRNPYLEVVATAEDGEAAQRTIAQLPTLPDVIVVDLKMPKINGVTFIKRVRPKTKIVVYSSCINFDIAAHMPQYGVHGYLLKRENSQTIIEALVKVINEDYYMALSDEVTEKTVAYLTEKTLFEKLSSQQLAILTLIAQGKSTPQIAASLLTTEKIVSFELDDIYTILNVTTPAQAVAVAIDYHLISPDDQ</sequence>